<accession>A0ABR4HN45</accession>
<reference evidence="1 2" key="1">
    <citation type="submission" date="2024-07" db="EMBL/GenBank/DDBJ databases">
        <title>Section-level genome sequencing and comparative genomics of Aspergillus sections Usti and Cavernicolus.</title>
        <authorList>
            <consortium name="Lawrence Berkeley National Laboratory"/>
            <person name="Nybo J.L."/>
            <person name="Vesth T.C."/>
            <person name="Theobald S."/>
            <person name="Frisvad J.C."/>
            <person name="Larsen T.O."/>
            <person name="Kjaerboelling I."/>
            <person name="Rothschild-Mancinelli K."/>
            <person name="Lyhne E.K."/>
            <person name="Kogle M.E."/>
            <person name="Barry K."/>
            <person name="Clum A."/>
            <person name="Na H."/>
            <person name="Ledsgaard L."/>
            <person name="Lin J."/>
            <person name="Lipzen A."/>
            <person name="Kuo A."/>
            <person name="Riley R."/>
            <person name="Mondo S."/>
            <person name="LaButti K."/>
            <person name="Haridas S."/>
            <person name="Pangalinan J."/>
            <person name="Salamov A.A."/>
            <person name="Simmons B.A."/>
            <person name="Magnuson J.K."/>
            <person name="Chen J."/>
            <person name="Drula E."/>
            <person name="Henrissat B."/>
            <person name="Wiebenga A."/>
            <person name="Lubbers R.J."/>
            <person name="Gomes A.C."/>
            <person name="Makela M.R."/>
            <person name="Stajich J."/>
            <person name="Grigoriev I.V."/>
            <person name="Mortensen U.H."/>
            <person name="De vries R.P."/>
            <person name="Baker S.E."/>
            <person name="Andersen M.R."/>
        </authorList>
    </citation>
    <scope>NUCLEOTIDE SEQUENCE [LARGE SCALE GENOMIC DNA]</scope>
    <source>
        <strain evidence="1 2">CBS 600.67</strain>
    </source>
</reference>
<proteinExistence type="predicted"/>
<name>A0ABR4HN45_9EURO</name>
<dbReference type="Proteomes" id="UP001610335">
    <property type="component" value="Unassembled WGS sequence"/>
</dbReference>
<organism evidence="1 2">
    <name type="scientific">Aspergillus cavernicola</name>
    <dbReference type="NCBI Taxonomy" id="176166"/>
    <lineage>
        <taxon>Eukaryota</taxon>
        <taxon>Fungi</taxon>
        <taxon>Dikarya</taxon>
        <taxon>Ascomycota</taxon>
        <taxon>Pezizomycotina</taxon>
        <taxon>Eurotiomycetes</taxon>
        <taxon>Eurotiomycetidae</taxon>
        <taxon>Eurotiales</taxon>
        <taxon>Aspergillaceae</taxon>
        <taxon>Aspergillus</taxon>
        <taxon>Aspergillus subgen. Nidulantes</taxon>
    </lineage>
</organism>
<evidence type="ECO:0000313" key="2">
    <source>
        <dbReference type="Proteomes" id="UP001610335"/>
    </source>
</evidence>
<dbReference type="EMBL" id="JBFXLS010000098">
    <property type="protein sequence ID" value="KAL2816812.1"/>
    <property type="molecule type" value="Genomic_DNA"/>
</dbReference>
<gene>
    <name evidence="1" type="ORF">BDW59DRAFT_153098</name>
</gene>
<evidence type="ECO:0000313" key="1">
    <source>
        <dbReference type="EMBL" id="KAL2816812.1"/>
    </source>
</evidence>
<comment type="caution">
    <text evidence="1">The sequence shown here is derived from an EMBL/GenBank/DDBJ whole genome shotgun (WGS) entry which is preliminary data.</text>
</comment>
<keyword evidence="2" id="KW-1185">Reference proteome</keyword>
<sequence length="145" mass="17520">MQSDTQYTAPTFHQIMRQVLQWVEPHKKIPLPNDPKIILFTWNDMATEVIIPHRREPSRPIEARKRGNLEDSANMFLRDVWNYVSTYSREFLVDDFRPYLTNMLPTPLTTDPASPAAYDYMRRFTTPQWNWVLHYHFRVLWAYFL</sequence>
<protein>
    <submittedName>
        <fullName evidence="1">Uncharacterized protein</fullName>
    </submittedName>
</protein>